<organism evidence="11 12">
    <name type="scientific">Allacma fusca</name>
    <dbReference type="NCBI Taxonomy" id="39272"/>
    <lineage>
        <taxon>Eukaryota</taxon>
        <taxon>Metazoa</taxon>
        <taxon>Ecdysozoa</taxon>
        <taxon>Arthropoda</taxon>
        <taxon>Hexapoda</taxon>
        <taxon>Collembola</taxon>
        <taxon>Symphypleona</taxon>
        <taxon>Sminthuridae</taxon>
        <taxon>Allacma</taxon>
    </lineage>
</organism>
<keyword evidence="12" id="KW-1185">Reference proteome</keyword>
<comment type="caution">
    <text evidence="11">The sequence shown here is derived from an EMBL/GenBank/DDBJ whole genome shotgun (WGS) entry which is preliminary data.</text>
</comment>
<feature type="transmembrane region" description="Helical" evidence="10">
    <location>
        <begin position="15"/>
        <end position="36"/>
    </location>
</feature>
<dbReference type="GO" id="GO:0019367">
    <property type="term" value="P:fatty acid elongation, saturated fatty acid"/>
    <property type="evidence" value="ECO:0007669"/>
    <property type="project" value="TreeGrafter"/>
</dbReference>
<name>A0A8J2KL24_9HEXA</name>
<comment type="catalytic activity">
    <reaction evidence="10">
        <text>a very-long-chain acyl-CoA + malonyl-CoA + H(+) = a very-long-chain 3-oxoacyl-CoA + CO2 + CoA</text>
        <dbReference type="Rhea" id="RHEA:32727"/>
        <dbReference type="ChEBI" id="CHEBI:15378"/>
        <dbReference type="ChEBI" id="CHEBI:16526"/>
        <dbReference type="ChEBI" id="CHEBI:57287"/>
        <dbReference type="ChEBI" id="CHEBI:57384"/>
        <dbReference type="ChEBI" id="CHEBI:90725"/>
        <dbReference type="ChEBI" id="CHEBI:90736"/>
        <dbReference type="EC" id="2.3.1.199"/>
    </reaction>
</comment>
<sequence>MTVCSWSHHNYTTSFWGLVFALSKVLELGDTVFIILRKQKLIFLHWFHHIATLLLCWFGFEYQDVITRLYIINTVVHSFMYAYYALTAYGVKIPRKLAMALTTLQISQMICYVSMNFYSLYNF</sequence>
<dbReference type="PROSITE" id="PS01188">
    <property type="entry name" value="ELO"/>
    <property type="match status" value="1"/>
</dbReference>
<gene>
    <name evidence="11" type="ORF">AFUS01_LOCUS27551</name>
</gene>
<dbReference type="PANTHER" id="PTHR11157:SF17">
    <property type="entry name" value="ELONGATION OF VERY LONG CHAIN FATTY ACIDS PROTEIN 6"/>
    <property type="match status" value="1"/>
</dbReference>
<comment type="subcellular location">
    <subcellularLocation>
        <location evidence="1">Membrane</location>
        <topology evidence="1">Multi-pass membrane protein</topology>
    </subcellularLocation>
</comment>
<dbReference type="GO" id="GO:0005789">
    <property type="term" value="C:endoplasmic reticulum membrane"/>
    <property type="evidence" value="ECO:0007669"/>
    <property type="project" value="TreeGrafter"/>
</dbReference>
<evidence type="ECO:0000256" key="2">
    <source>
        <dbReference type="ARBA" id="ARBA00022516"/>
    </source>
</evidence>
<dbReference type="Pfam" id="PF01151">
    <property type="entry name" value="ELO"/>
    <property type="match status" value="1"/>
</dbReference>
<dbReference type="EC" id="2.3.1.199" evidence="10"/>
<evidence type="ECO:0000256" key="6">
    <source>
        <dbReference type="ARBA" id="ARBA00022989"/>
    </source>
</evidence>
<feature type="transmembrane region" description="Helical" evidence="10">
    <location>
        <begin position="66"/>
        <end position="86"/>
    </location>
</feature>
<evidence type="ECO:0000256" key="1">
    <source>
        <dbReference type="ARBA" id="ARBA00004141"/>
    </source>
</evidence>
<evidence type="ECO:0000313" key="12">
    <source>
        <dbReference type="Proteomes" id="UP000708208"/>
    </source>
</evidence>
<dbReference type="PANTHER" id="PTHR11157">
    <property type="entry name" value="FATTY ACID ACYL TRANSFERASE-RELATED"/>
    <property type="match status" value="1"/>
</dbReference>
<dbReference type="GO" id="GO:0009922">
    <property type="term" value="F:fatty acid elongase activity"/>
    <property type="evidence" value="ECO:0007669"/>
    <property type="project" value="UniProtKB-EC"/>
</dbReference>
<keyword evidence="6 10" id="KW-1133">Transmembrane helix</keyword>
<evidence type="ECO:0000256" key="4">
    <source>
        <dbReference type="ARBA" id="ARBA00022692"/>
    </source>
</evidence>
<dbReference type="EMBL" id="CAJVCH010383145">
    <property type="protein sequence ID" value="CAG7816960.1"/>
    <property type="molecule type" value="Genomic_DNA"/>
</dbReference>
<keyword evidence="4 10" id="KW-0812">Transmembrane</keyword>
<keyword evidence="2 10" id="KW-0444">Lipid biosynthesis</keyword>
<keyword evidence="8 10" id="KW-0472">Membrane</keyword>
<feature type="transmembrane region" description="Helical" evidence="10">
    <location>
        <begin position="98"/>
        <end position="121"/>
    </location>
</feature>
<keyword evidence="5 10" id="KW-0276">Fatty acid metabolism</keyword>
<dbReference type="GO" id="GO:0034625">
    <property type="term" value="P:fatty acid elongation, monounsaturated fatty acid"/>
    <property type="evidence" value="ECO:0007669"/>
    <property type="project" value="TreeGrafter"/>
</dbReference>
<evidence type="ECO:0000256" key="10">
    <source>
        <dbReference type="RuleBase" id="RU361115"/>
    </source>
</evidence>
<evidence type="ECO:0000256" key="7">
    <source>
        <dbReference type="ARBA" id="ARBA00023098"/>
    </source>
</evidence>
<dbReference type="AlphaFoldDB" id="A0A8J2KL24"/>
<reference evidence="11" key="1">
    <citation type="submission" date="2021-06" db="EMBL/GenBank/DDBJ databases">
        <authorList>
            <person name="Hodson N. C."/>
            <person name="Mongue J. A."/>
            <person name="Jaron S. K."/>
        </authorList>
    </citation>
    <scope>NUCLEOTIDE SEQUENCE</scope>
</reference>
<dbReference type="Proteomes" id="UP000708208">
    <property type="component" value="Unassembled WGS sequence"/>
</dbReference>
<dbReference type="GO" id="GO:0030148">
    <property type="term" value="P:sphingolipid biosynthetic process"/>
    <property type="evidence" value="ECO:0007669"/>
    <property type="project" value="TreeGrafter"/>
</dbReference>
<dbReference type="InterPro" id="IPR002076">
    <property type="entry name" value="ELO_fam"/>
</dbReference>
<dbReference type="OrthoDB" id="10259681at2759"/>
<keyword evidence="3 10" id="KW-0808">Transferase</keyword>
<accession>A0A8J2KL24</accession>
<feature type="non-terminal residue" evidence="11">
    <location>
        <position position="1"/>
    </location>
</feature>
<evidence type="ECO:0000313" key="11">
    <source>
        <dbReference type="EMBL" id="CAG7816960.1"/>
    </source>
</evidence>
<dbReference type="GO" id="GO:0042761">
    <property type="term" value="P:very long-chain fatty acid biosynthetic process"/>
    <property type="evidence" value="ECO:0007669"/>
    <property type="project" value="TreeGrafter"/>
</dbReference>
<evidence type="ECO:0000256" key="5">
    <source>
        <dbReference type="ARBA" id="ARBA00022832"/>
    </source>
</evidence>
<dbReference type="GO" id="GO:0034626">
    <property type="term" value="P:fatty acid elongation, polyunsaturated fatty acid"/>
    <property type="evidence" value="ECO:0007669"/>
    <property type="project" value="TreeGrafter"/>
</dbReference>
<comment type="similarity">
    <text evidence="10">Belongs to the ELO family.</text>
</comment>
<feature type="transmembrane region" description="Helical" evidence="10">
    <location>
        <begin position="43"/>
        <end position="60"/>
    </location>
</feature>
<protein>
    <recommendedName>
        <fullName evidence="10">Elongation of very long chain fatty acids protein</fullName>
        <ecNumber evidence="10">2.3.1.199</ecNumber>
    </recommendedName>
    <alternativeName>
        <fullName evidence="10">Very-long-chain 3-oxoacyl-CoA synthase</fullName>
    </alternativeName>
</protein>
<evidence type="ECO:0000256" key="9">
    <source>
        <dbReference type="ARBA" id="ARBA00023160"/>
    </source>
</evidence>
<keyword evidence="9 10" id="KW-0275">Fatty acid biosynthesis</keyword>
<keyword evidence="7 10" id="KW-0443">Lipid metabolism</keyword>
<proteinExistence type="inferred from homology"/>
<dbReference type="InterPro" id="IPR030457">
    <property type="entry name" value="ELO_CS"/>
</dbReference>
<evidence type="ECO:0000256" key="8">
    <source>
        <dbReference type="ARBA" id="ARBA00023136"/>
    </source>
</evidence>
<comment type="caution">
    <text evidence="10">Lacks conserved residue(s) required for the propagation of feature annotation.</text>
</comment>
<evidence type="ECO:0000256" key="3">
    <source>
        <dbReference type="ARBA" id="ARBA00022679"/>
    </source>
</evidence>